<feature type="compositionally biased region" description="Basic and acidic residues" evidence="1">
    <location>
        <begin position="7"/>
        <end position="20"/>
    </location>
</feature>
<protein>
    <submittedName>
        <fullName evidence="2">Uncharacterized protein</fullName>
    </submittedName>
</protein>
<evidence type="ECO:0000256" key="1">
    <source>
        <dbReference type="SAM" id="MobiDB-lite"/>
    </source>
</evidence>
<proteinExistence type="predicted"/>
<accession>A0A0U0ZRA8</accession>
<organism evidence="2 3">
    <name type="scientific">Mycobacteroides abscessus</name>
    <dbReference type="NCBI Taxonomy" id="36809"/>
    <lineage>
        <taxon>Bacteria</taxon>
        <taxon>Bacillati</taxon>
        <taxon>Actinomycetota</taxon>
        <taxon>Actinomycetes</taxon>
        <taxon>Mycobacteriales</taxon>
        <taxon>Mycobacteriaceae</taxon>
        <taxon>Mycobacteroides</taxon>
    </lineage>
</organism>
<dbReference type="EMBL" id="CSWP01000009">
    <property type="protein sequence ID" value="CPV66865.1"/>
    <property type="molecule type" value="Genomic_DNA"/>
</dbReference>
<evidence type="ECO:0000313" key="2">
    <source>
        <dbReference type="EMBL" id="CPV66865.1"/>
    </source>
</evidence>
<feature type="region of interest" description="Disordered" evidence="1">
    <location>
        <begin position="1"/>
        <end position="20"/>
    </location>
</feature>
<evidence type="ECO:0000313" key="3">
    <source>
        <dbReference type="Proteomes" id="UP000045782"/>
    </source>
</evidence>
<dbReference type="Proteomes" id="UP000045782">
    <property type="component" value="Unassembled WGS sequence"/>
</dbReference>
<dbReference type="RefSeq" id="WP_052619123.1">
    <property type="nucleotide sequence ID" value="NZ_CSWP01000009.1"/>
</dbReference>
<gene>
    <name evidence="2" type="ORF">ERS075579_04097</name>
</gene>
<sequence>MKTTPTLRERNPAEQGDTVRENWSGIEGTVMELDEDRVLVQWPARALWSRQDWLVVMRRRATPPQ</sequence>
<dbReference type="AlphaFoldDB" id="A0A0U0ZRA8"/>
<reference evidence="2 3" key="1">
    <citation type="submission" date="2015-03" db="EMBL/GenBank/DDBJ databases">
        <authorList>
            <person name="Murphy D."/>
        </authorList>
    </citation>
    <scope>NUCLEOTIDE SEQUENCE [LARGE SCALE GENOMIC DNA]</scope>
    <source>
        <strain evidence="2 3">PAP088</strain>
    </source>
</reference>
<name>A0A0U0ZRA8_9MYCO</name>